<evidence type="ECO:0000313" key="2">
    <source>
        <dbReference type="Proteomes" id="UP000321629"/>
    </source>
</evidence>
<proteinExistence type="predicted"/>
<dbReference type="Proteomes" id="UP000321629">
    <property type="component" value="Unassembled WGS sequence"/>
</dbReference>
<dbReference type="RefSeq" id="WP_147555599.1">
    <property type="nucleotide sequence ID" value="NZ_VOWJ01000023.1"/>
</dbReference>
<organism evidence="1 2">
    <name type="scientific">Campylobacter volucris</name>
    <dbReference type="NCBI Taxonomy" id="1031542"/>
    <lineage>
        <taxon>Bacteria</taxon>
        <taxon>Pseudomonadati</taxon>
        <taxon>Campylobacterota</taxon>
        <taxon>Epsilonproteobacteria</taxon>
        <taxon>Campylobacterales</taxon>
        <taxon>Campylobacteraceae</taxon>
        <taxon>Campylobacter</taxon>
    </lineage>
</organism>
<accession>A0A5C7E0Z1</accession>
<reference evidence="1 2" key="1">
    <citation type="submission" date="2019-07" db="EMBL/GenBank/DDBJ databases">
        <title>Rapid identification of Enteric Bacteria from Whole Genome Sequences (WGS) using Average Nucleotide Identity (ANI).</title>
        <authorList>
            <person name="Lane C."/>
        </authorList>
    </citation>
    <scope>NUCLEOTIDE SEQUENCE [LARGE SCALE GENOMIC DNA]</scope>
    <source>
        <strain evidence="1 2">2016D-0084</strain>
    </source>
</reference>
<dbReference type="EMBL" id="VOWJ01000023">
    <property type="protein sequence ID" value="TXE88146.1"/>
    <property type="molecule type" value="Genomic_DNA"/>
</dbReference>
<name>A0A5C7E0Z1_9BACT</name>
<dbReference type="AlphaFoldDB" id="A0A5C7E0Z1"/>
<evidence type="ECO:0000313" key="1">
    <source>
        <dbReference type="EMBL" id="TXE88146.1"/>
    </source>
</evidence>
<protein>
    <submittedName>
        <fullName evidence="1">Uncharacterized protein</fullName>
    </submittedName>
</protein>
<sequence>MENKSLVPNGAIFVYPIYSSLSRLKGLDEFNGDFINLDDNRERILEFYIQNFYKSCNYCRDFSKPNKKF</sequence>
<comment type="caution">
    <text evidence="1">The sequence shown here is derived from an EMBL/GenBank/DDBJ whole genome shotgun (WGS) entry which is preliminary data.</text>
</comment>
<gene>
    <name evidence="1" type="ORF">FPD38_04745</name>
</gene>